<dbReference type="Proteomes" id="UP001239267">
    <property type="component" value="Unassembled WGS sequence"/>
</dbReference>
<sequence>MIKQPCAGETRLAFQSIQIEHGEGRPTTRRSSLLNNNMLNNYAVIVTPCTHVGGAFGEYYLQFRMT</sequence>
<protein>
    <submittedName>
        <fullName evidence="1">Uncharacterized protein</fullName>
    </submittedName>
</protein>
<proteinExistence type="predicted"/>
<organism evidence="1 2">
    <name type="scientific">Pseudarthrobacter niigatensis</name>
    <dbReference type="NCBI Taxonomy" id="369935"/>
    <lineage>
        <taxon>Bacteria</taxon>
        <taxon>Bacillati</taxon>
        <taxon>Actinomycetota</taxon>
        <taxon>Actinomycetes</taxon>
        <taxon>Micrococcales</taxon>
        <taxon>Micrococcaceae</taxon>
        <taxon>Pseudarthrobacter</taxon>
    </lineage>
</organism>
<comment type="caution">
    <text evidence="1">The sequence shown here is derived from an EMBL/GenBank/DDBJ whole genome shotgun (WGS) entry which is preliminary data.</text>
</comment>
<reference evidence="1 2" key="1">
    <citation type="submission" date="2023-07" db="EMBL/GenBank/DDBJ databases">
        <title>Sorghum-associated microbial communities from plants grown in Nebraska, USA.</title>
        <authorList>
            <person name="Schachtman D."/>
        </authorList>
    </citation>
    <scope>NUCLEOTIDE SEQUENCE [LARGE SCALE GENOMIC DNA]</scope>
    <source>
        <strain evidence="1 2">DS1001</strain>
    </source>
</reference>
<gene>
    <name evidence="1" type="ORF">J2T23_000298</name>
</gene>
<dbReference type="EMBL" id="JAUSTB010000001">
    <property type="protein sequence ID" value="MDQ0144424.1"/>
    <property type="molecule type" value="Genomic_DNA"/>
</dbReference>
<evidence type="ECO:0000313" key="1">
    <source>
        <dbReference type="EMBL" id="MDQ0144424.1"/>
    </source>
</evidence>
<dbReference type="RefSeq" id="WP_307356549.1">
    <property type="nucleotide sequence ID" value="NZ_JAUSTB010000001.1"/>
</dbReference>
<name>A0AAJ1SR24_9MICC</name>
<keyword evidence="2" id="KW-1185">Reference proteome</keyword>
<dbReference type="AlphaFoldDB" id="A0AAJ1SR24"/>
<accession>A0AAJ1SR24</accession>
<evidence type="ECO:0000313" key="2">
    <source>
        <dbReference type="Proteomes" id="UP001239267"/>
    </source>
</evidence>